<feature type="non-terminal residue" evidence="1">
    <location>
        <position position="1"/>
    </location>
</feature>
<evidence type="ECO:0008006" key="2">
    <source>
        <dbReference type="Google" id="ProtNLM"/>
    </source>
</evidence>
<reference evidence="1" key="1">
    <citation type="journal article" date="2014" name="Front. Microbiol.">
        <title>High frequency of phylogenetically diverse reductive dehalogenase-homologous genes in deep subseafloor sedimentary metagenomes.</title>
        <authorList>
            <person name="Kawai M."/>
            <person name="Futagami T."/>
            <person name="Toyoda A."/>
            <person name="Takaki Y."/>
            <person name="Nishi S."/>
            <person name="Hori S."/>
            <person name="Arai W."/>
            <person name="Tsubouchi T."/>
            <person name="Morono Y."/>
            <person name="Uchiyama I."/>
            <person name="Ito T."/>
            <person name="Fujiyama A."/>
            <person name="Inagaki F."/>
            <person name="Takami H."/>
        </authorList>
    </citation>
    <scope>NUCLEOTIDE SEQUENCE</scope>
    <source>
        <strain evidence="1">Expedition CK06-06</strain>
    </source>
</reference>
<dbReference type="EMBL" id="BART01003463">
    <property type="protein sequence ID" value="GAG57011.1"/>
    <property type="molecule type" value="Genomic_DNA"/>
</dbReference>
<accession>X1AA61</accession>
<protein>
    <recommendedName>
        <fullName evidence="2">DUF4145 domain-containing protein</fullName>
    </recommendedName>
</protein>
<proteinExistence type="predicted"/>
<comment type="caution">
    <text evidence="1">The sequence shown here is derived from an EMBL/GenBank/DDBJ whole genome shotgun (WGS) entry which is preliminary data.</text>
</comment>
<sequence length="157" mass="18118">RISRHRELPAIMVKMKDEEDEYVKILNETRRLYVEGKFYSCVAMCGVTSERIAKDIFKRIILVKKVNKATPSKFFNQLGRIPMEVVRELVIAAGAVDSSLSNAFKKLASLRDKYVHARRISSKKDAQKAIKYLHEIIEGTVSVFKEYKIQKGKLVRK</sequence>
<organism evidence="1">
    <name type="scientific">marine sediment metagenome</name>
    <dbReference type="NCBI Taxonomy" id="412755"/>
    <lineage>
        <taxon>unclassified sequences</taxon>
        <taxon>metagenomes</taxon>
        <taxon>ecological metagenomes</taxon>
    </lineage>
</organism>
<evidence type="ECO:0000313" key="1">
    <source>
        <dbReference type="EMBL" id="GAG57011.1"/>
    </source>
</evidence>
<dbReference type="AlphaFoldDB" id="X1AA61"/>
<gene>
    <name evidence="1" type="ORF">S01H4_09530</name>
</gene>
<name>X1AA61_9ZZZZ</name>